<dbReference type="EMBL" id="JADCNM010000001">
    <property type="protein sequence ID" value="KAG0500745.1"/>
    <property type="molecule type" value="Genomic_DNA"/>
</dbReference>
<evidence type="ECO:0000313" key="2">
    <source>
        <dbReference type="Proteomes" id="UP000639772"/>
    </source>
</evidence>
<dbReference type="AlphaFoldDB" id="A0A835S5K3"/>
<dbReference type="Proteomes" id="UP000639772">
    <property type="component" value="Chromosome 1"/>
</dbReference>
<protein>
    <submittedName>
        <fullName evidence="1">Uncharacterized protein</fullName>
    </submittedName>
</protein>
<accession>A0A835S5K3</accession>
<reference evidence="1 2" key="1">
    <citation type="journal article" date="2020" name="Nat. Food">
        <title>A phased Vanilla planifolia genome enables genetic improvement of flavour and production.</title>
        <authorList>
            <person name="Hasing T."/>
            <person name="Tang H."/>
            <person name="Brym M."/>
            <person name="Khazi F."/>
            <person name="Huang T."/>
            <person name="Chambers A.H."/>
        </authorList>
    </citation>
    <scope>NUCLEOTIDE SEQUENCE [LARGE SCALE GENOMIC DNA]</scope>
    <source>
        <tissue evidence="1">Leaf</tissue>
    </source>
</reference>
<sequence>MQWTTRPWQLSKFEEHIFQTSTWQHGRRPKVNRSHHWSNPKLSVHSHKSTALIALSYNRMDCKFHSSAIFDSS</sequence>
<gene>
    <name evidence="1" type="ORF">HPP92_000817</name>
</gene>
<organism evidence="1 2">
    <name type="scientific">Vanilla planifolia</name>
    <name type="common">Vanilla</name>
    <dbReference type="NCBI Taxonomy" id="51239"/>
    <lineage>
        <taxon>Eukaryota</taxon>
        <taxon>Viridiplantae</taxon>
        <taxon>Streptophyta</taxon>
        <taxon>Embryophyta</taxon>
        <taxon>Tracheophyta</taxon>
        <taxon>Spermatophyta</taxon>
        <taxon>Magnoliopsida</taxon>
        <taxon>Liliopsida</taxon>
        <taxon>Asparagales</taxon>
        <taxon>Orchidaceae</taxon>
        <taxon>Vanilloideae</taxon>
        <taxon>Vanilleae</taxon>
        <taxon>Vanilla</taxon>
    </lineage>
</organism>
<name>A0A835S5K3_VANPL</name>
<comment type="caution">
    <text evidence="1">The sequence shown here is derived from an EMBL/GenBank/DDBJ whole genome shotgun (WGS) entry which is preliminary data.</text>
</comment>
<evidence type="ECO:0000313" key="1">
    <source>
        <dbReference type="EMBL" id="KAG0500745.1"/>
    </source>
</evidence>
<proteinExistence type="predicted"/>